<proteinExistence type="predicted"/>
<name>A0A240UJE2_9BURK</name>
<geneLocation type="plasmid" evidence="1 2">
    <name>pACP4.1</name>
</geneLocation>
<keyword evidence="1" id="KW-0614">Plasmid</keyword>
<keyword evidence="2" id="KW-1185">Reference proteome</keyword>
<dbReference type="AlphaFoldDB" id="A0A240UJE2"/>
<evidence type="ECO:0000313" key="2">
    <source>
        <dbReference type="Proteomes" id="UP000194440"/>
    </source>
</evidence>
<organism evidence="1 2">
    <name type="scientific">Acidovorax carolinensis</name>
    <dbReference type="NCBI Taxonomy" id="553814"/>
    <lineage>
        <taxon>Bacteria</taxon>
        <taxon>Pseudomonadati</taxon>
        <taxon>Pseudomonadota</taxon>
        <taxon>Betaproteobacteria</taxon>
        <taxon>Burkholderiales</taxon>
        <taxon>Comamonadaceae</taxon>
        <taxon>Acidovorax</taxon>
    </lineage>
</organism>
<dbReference type="KEGG" id="acis:CBP35_19365"/>
<dbReference type="KEGG" id="acip:CBP36_19415"/>
<protein>
    <submittedName>
        <fullName evidence="1">Uncharacterized protein</fullName>
    </submittedName>
</protein>
<gene>
    <name evidence="1" type="ORF">CBP36_19415</name>
</gene>
<dbReference type="EMBL" id="CP021367">
    <property type="protein sequence ID" value="ART61140.1"/>
    <property type="molecule type" value="Genomic_DNA"/>
</dbReference>
<reference evidence="1" key="1">
    <citation type="submission" date="2017-05" db="EMBL/GenBank/DDBJ databases">
        <title>Polyphasic characterization of four soil-derived phenanthrene-degrading Acidovorax strains and proposal of Acidovorax phenanthrenivorans sp. nov.</title>
        <authorList>
            <person name="Singleton D."/>
            <person name="Lee J."/>
            <person name="Dickey A.N."/>
            <person name="Stroud A."/>
            <person name="Scholl E.H."/>
            <person name="Wright F.A."/>
            <person name="Aitken M.D."/>
        </authorList>
    </citation>
    <scope>NUCLEOTIDE SEQUENCE</scope>
    <source>
        <strain evidence="1">P4</strain>
        <plasmid evidence="1">pACP4.1</plasmid>
    </source>
</reference>
<evidence type="ECO:0000313" key="1">
    <source>
        <dbReference type="EMBL" id="ART61140.1"/>
    </source>
</evidence>
<sequence length="105" mass="11903">MRGDLQWQYTERPEQATHAAEVERLVPERAWMPLTPELLTEIDAGEHGKHFWLAAPGLEEAFVGAYRWNQGRNPHGFDVDGGGRWTSIEITHVKPYTRPALPDAA</sequence>
<accession>A0A240UJE2</accession>
<dbReference type="Proteomes" id="UP000194440">
    <property type="component" value="Plasmid pACP4.1"/>
</dbReference>